<dbReference type="RefSeq" id="WP_406790290.1">
    <property type="nucleotide sequence ID" value="NZ_JBJHZX010000001.1"/>
</dbReference>
<dbReference type="EMBL" id="JBJHZX010000001">
    <property type="protein sequence ID" value="MFL0194175.1"/>
    <property type="molecule type" value="Genomic_DNA"/>
</dbReference>
<dbReference type="Proteomes" id="UP001623660">
    <property type="component" value="Unassembled WGS sequence"/>
</dbReference>
<name>A0ABW8SH30_9CLOT</name>
<gene>
    <name evidence="1" type="ORF">ACJDU8_01015</name>
</gene>
<protein>
    <submittedName>
        <fullName evidence="1">Uncharacterized protein</fullName>
    </submittedName>
</protein>
<evidence type="ECO:0000313" key="2">
    <source>
        <dbReference type="Proteomes" id="UP001623660"/>
    </source>
</evidence>
<proteinExistence type="predicted"/>
<sequence>MITKTLINPIVIEQQCVNEERDQIKKFYRWFDKEYNDDFKEVEIKNFENLMYEYSRVFEEKEEYKKSIYNMLLKIILDKLHREKLEVYLTSTKKQHNILSQKDEENTEEQELIFYDDMLGWYEGISPELMDAIDSLYKHQKQERERKYKTDIIVENYEIKLEQGVDYKVDIILRYYTEKDVIDRRD</sequence>
<keyword evidence="2" id="KW-1185">Reference proteome</keyword>
<accession>A0ABW8SH30</accession>
<reference evidence="1 2" key="1">
    <citation type="submission" date="2024-11" db="EMBL/GenBank/DDBJ databases">
        <authorList>
            <person name="Heng Y.C."/>
            <person name="Lim A.C.H."/>
            <person name="Lee J.K.Y."/>
            <person name="Kittelmann S."/>
        </authorList>
    </citation>
    <scope>NUCLEOTIDE SEQUENCE [LARGE SCALE GENOMIC DNA]</scope>
    <source>
        <strain evidence="1 2">WILCCON 0269</strain>
    </source>
</reference>
<organism evidence="1 2">
    <name type="scientific">Candidatus Clostridium eludens</name>
    <dbReference type="NCBI Taxonomy" id="3381663"/>
    <lineage>
        <taxon>Bacteria</taxon>
        <taxon>Bacillati</taxon>
        <taxon>Bacillota</taxon>
        <taxon>Clostridia</taxon>
        <taxon>Eubacteriales</taxon>
        <taxon>Clostridiaceae</taxon>
        <taxon>Clostridium</taxon>
    </lineage>
</organism>
<evidence type="ECO:0000313" key="1">
    <source>
        <dbReference type="EMBL" id="MFL0194175.1"/>
    </source>
</evidence>
<comment type="caution">
    <text evidence="1">The sequence shown here is derived from an EMBL/GenBank/DDBJ whole genome shotgun (WGS) entry which is preliminary data.</text>
</comment>